<name>T1K6R2_TETUR</name>
<keyword evidence="2" id="KW-1185">Reference proteome</keyword>
<dbReference type="HOGENOM" id="CLU_071407_3_0_1"/>
<dbReference type="EMBL" id="CAEY01001794">
    <property type="status" value="NOT_ANNOTATED_CDS"/>
    <property type="molecule type" value="Genomic_DNA"/>
</dbReference>
<dbReference type="EnsemblMetazoa" id="tetur06g01410.1">
    <property type="protein sequence ID" value="tetur06g01410.1"/>
    <property type="gene ID" value="tetur06g01410"/>
</dbReference>
<organism evidence="1 2">
    <name type="scientific">Tetranychus urticae</name>
    <name type="common">Two-spotted spider mite</name>
    <dbReference type="NCBI Taxonomy" id="32264"/>
    <lineage>
        <taxon>Eukaryota</taxon>
        <taxon>Metazoa</taxon>
        <taxon>Ecdysozoa</taxon>
        <taxon>Arthropoda</taxon>
        <taxon>Chelicerata</taxon>
        <taxon>Arachnida</taxon>
        <taxon>Acari</taxon>
        <taxon>Acariformes</taxon>
        <taxon>Trombidiformes</taxon>
        <taxon>Prostigmata</taxon>
        <taxon>Eleutherengona</taxon>
        <taxon>Raphignathae</taxon>
        <taxon>Tetranychoidea</taxon>
        <taxon>Tetranychidae</taxon>
        <taxon>Tetranychus</taxon>
    </lineage>
</organism>
<sequence length="269" mass="31955">MIGSFKYNTKLFRSGQFYFPFKLNSFSVHVFLVHLRYKHKLIKMLKWILVKMLQQNYDSNKTTFRVKFFGEYHDIVIDWDDDKYGYKQQLQISEQLEALTEIPMKYAKCTYLVEVLPDHELRGHAITNHTSYNHVTCIDPDYLEKDIICNAITRADGRFILVPEVHSANYETKYITVRHFLVPESVVPEGVCSRFVCQYKYTKTFFDKVKDVIRNEEVNSRTSSLAANNNFYLRVEEIYKELNVYQYIVSPCSLRDVPLDRILYLRTRG</sequence>
<accession>T1K6R2</accession>
<evidence type="ECO:0000313" key="2">
    <source>
        <dbReference type="Proteomes" id="UP000015104"/>
    </source>
</evidence>
<gene>
    <name evidence="1" type="primary">107361363</name>
</gene>
<dbReference type="KEGG" id="tut:107361363"/>
<dbReference type="AlphaFoldDB" id="T1K6R2"/>
<dbReference type="Proteomes" id="UP000015104">
    <property type="component" value="Unassembled WGS sequence"/>
</dbReference>
<evidence type="ECO:0000313" key="1">
    <source>
        <dbReference type="EnsemblMetazoa" id="tetur06g01410.1"/>
    </source>
</evidence>
<protein>
    <submittedName>
        <fullName evidence="1">Uncharacterized protein</fullName>
    </submittedName>
</protein>
<reference evidence="2" key="1">
    <citation type="submission" date="2011-08" db="EMBL/GenBank/DDBJ databases">
        <authorList>
            <person name="Rombauts S."/>
        </authorList>
    </citation>
    <scope>NUCLEOTIDE SEQUENCE</scope>
    <source>
        <strain evidence="2">London</strain>
    </source>
</reference>
<reference evidence="1" key="2">
    <citation type="submission" date="2015-06" db="UniProtKB">
        <authorList>
            <consortium name="EnsemblMetazoa"/>
        </authorList>
    </citation>
    <scope>IDENTIFICATION</scope>
</reference>
<proteinExistence type="predicted"/>